<dbReference type="Proteomes" id="UP001199469">
    <property type="component" value="Unassembled WGS sequence"/>
</dbReference>
<organism evidence="8 9">
    <name type="scientific">Actinomycetospora endophytica</name>
    <dbReference type="NCBI Taxonomy" id="2291215"/>
    <lineage>
        <taxon>Bacteria</taxon>
        <taxon>Bacillati</taxon>
        <taxon>Actinomycetota</taxon>
        <taxon>Actinomycetes</taxon>
        <taxon>Pseudonocardiales</taxon>
        <taxon>Pseudonocardiaceae</taxon>
        <taxon>Actinomycetospora</taxon>
    </lineage>
</organism>
<dbReference type="EMBL" id="JAJNDB010000001">
    <property type="protein sequence ID" value="MCD2193349.1"/>
    <property type="molecule type" value="Genomic_DNA"/>
</dbReference>
<comment type="caution">
    <text evidence="8">The sequence shown here is derived from an EMBL/GenBank/DDBJ whole genome shotgun (WGS) entry which is preliminary data.</text>
</comment>
<evidence type="ECO:0000256" key="4">
    <source>
        <dbReference type="ARBA" id="ARBA00022989"/>
    </source>
</evidence>
<evidence type="ECO:0000313" key="8">
    <source>
        <dbReference type="EMBL" id="MCD2193349.1"/>
    </source>
</evidence>
<evidence type="ECO:0000256" key="6">
    <source>
        <dbReference type="SAM" id="Phobius"/>
    </source>
</evidence>
<name>A0ABS8P524_9PSEU</name>
<feature type="transmembrane region" description="Helical" evidence="6">
    <location>
        <begin position="74"/>
        <end position="93"/>
    </location>
</feature>
<evidence type="ECO:0000256" key="1">
    <source>
        <dbReference type="ARBA" id="ARBA00004141"/>
    </source>
</evidence>
<protein>
    <submittedName>
        <fullName evidence="8">GtrA family protein</fullName>
    </submittedName>
</protein>
<gene>
    <name evidence="8" type="ORF">LQ327_08105</name>
</gene>
<accession>A0ABS8P524</accession>
<dbReference type="InterPro" id="IPR051401">
    <property type="entry name" value="GtrA_CellWall_Glycosyl"/>
</dbReference>
<feature type="domain" description="GtrA/DPMS transmembrane" evidence="7">
    <location>
        <begin position="49"/>
        <end position="170"/>
    </location>
</feature>
<keyword evidence="4 6" id="KW-1133">Transmembrane helix</keyword>
<feature type="transmembrane region" description="Helical" evidence="6">
    <location>
        <begin position="146"/>
        <end position="169"/>
    </location>
</feature>
<keyword evidence="3 6" id="KW-0812">Transmembrane</keyword>
<evidence type="ECO:0000256" key="2">
    <source>
        <dbReference type="ARBA" id="ARBA00009399"/>
    </source>
</evidence>
<evidence type="ECO:0000313" key="9">
    <source>
        <dbReference type="Proteomes" id="UP001199469"/>
    </source>
</evidence>
<keyword evidence="9" id="KW-1185">Reference proteome</keyword>
<dbReference type="InterPro" id="IPR007267">
    <property type="entry name" value="GtrA_DPMS_TM"/>
</dbReference>
<dbReference type="PANTHER" id="PTHR38459">
    <property type="entry name" value="PROPHAGE BACTOPRENOL-LINKED GLUCOSE TRANSLOCASE HOMOLOG"/>
    <property type="match status" value="1"/>
</dbReference>
<dbReference type="Pfam" id="PF04138">
    <property type="entry name" value="GtrA_DPMS_TM"/>
    <property type="match status" value="1"/>
</dbReference>
<keyword evidence="5 6" id="KW-0472">Membrane</keyword>
<feature type="transmembrane region" description="Helical" evidence="6">
    <location>
        <begin position="47"/>
        <end position="68"/>
    </location>
</feature>
<evidence type="ECO:0000256" key="3">
    <source>
        <dbReference type="ARBA" id="ARBA00022692"/>
    </source>
</evidence>
<evidence type="ECO:0000259" key="7">
    <source>
        <dbReference type="Pfam" id="PF04138"/>
    </source>
</evidence>
<dbReference type="PANTHER" id="PTHR38459:SF6">
    <property type="entry name" value="ARABINOGALACTAN BIOSYNTHESIS RECRUITING PROTEIN RV3789"/>
    <property type="match status" value="1"/>
</dbReference>
<sequence length="172" mass="17678">MSVEESTPESGSDIETADAVAAASASPAGSAAVPAAAPERLGLKAQLVRFVAIGAVAACVDLGIYQLLLHLGVWAPLAKGISFILGTTTAYVLNRRYTFADSSGGSGKFLGFVILYGSTFAANVAVASLVLWLMDAPSVGTPPIPGVVSWFVAQAVATTINFIVMRTVIFKD</sequence>
<dbReference type="RefSeq" id="WP_230731376.1">
    <property type="nucleotide sequence ID" value="NZ_JAJNDB010000001.1"/>
</dbReference>
<comment type="similarity">
    <text evidence="2">Belongs to the GtrA family.</text>
</comment>
<comment type="subcellular location">
    <subcellularLocation>
        <location evidence="1">Membrane</location>
        <topology evidence="1">Multi-pass membrane protein</topology>
    </subcellularLocation>
</comment>
<proteinExistence type="inferred from homology"/>
<evidence type="ECO:0000256" key="5">
    <source>
        <dbReference type="ARBA" id="ARBA00023136"/>
    </source>
</evidence>
<feature type="transmembrane region" description="Helical" evidence="6">
    <location>
        <begin position="113"/>
        <end position="134"/>
    </location>
</feature>
<reference evidence="8 9" key="1">
    <citation type="submission" date="2021-11" db="EMBL/GenBank/DDBJ databases">
        <title>Draft genome sequence of Actinomycetospora sp. SF1 isolated from the rhizosphere soil.</title>
        <authorList>
            <person name="Duangmal K."/>
            <person name="Chantavorakit T."/>
        </authorList>
    </citation>
    <scope>NUCLEOTIDE SEQUENCE [LARGE SCALE GENOMIC DNA]</scope>
    <source>
        <strain evidence="8 9">TBRC 5722</strain>
    </source>
</reference>